<feature type="compositionally biased region" description="Low complexity" evidence="6">
    <location>
        <begin position="33"/>
        <end position="52"/>
    </location>
</feature>
<dbReference type="PANTHER" id="PTHR30532:SF29">
    <property type="entry name" value="FE(3+) DICITRATE-BINDING PERIPLASMIC PROTEIN"/>
    <property type="match status" value="1"/>
</dbReference>
<organism evidence="9 10">
    <name type="scientific">Paenibacillus nasutitermitis</name>
    <dbReference type="NCBI Taxonomy" id="1652958"/>
    <lineage>
        <taxon>Bacteria</taxon>
        <taxon>Bacillati</taxon>
        <taxon>Bacillota</taxon>
        <taxon>Bacilli</taxon>
        <taxon>Bacillales</taxon>
        <taxon>Paenibacillaceae</taxon>
        <taxon>Paenibacillus</taxon>
    </lineage>
</organism>
<dbReference type="GO" id="GO:1901678">
    <property type="term" value="P:iron coordination entity transport"/>
    <property type="evidence" value="ECO:0007669"/>
    <property type="project" value="UniProtKB-ARBA"/>
</dbReference>
<name>A0A916ZE56_9BACL</name>
<feature type="domain" description="Fe/B12 periplasmic-binding" evidence="8">
    <location>
        <begin position="85"/>
        <end position="345"/>
    </location>
</feature>
<feature type="signal peptide" evidence="7">
    <location>
        <begin position="1"/>
        <end position="25"/>
    </location>
</feature>
<dbReference type="Proteomes" id="UP000612456">
    <property type="component" value="Unassembled WGS sequence"/>
</dbReference>
<feature type="compositionally biased region" description="Polar residues" evidence="6">
    <location>
        <begin position="53"/>
        <end position="69"/>
    </location>
</feature>
<evidence type="ECO:0000256" key="4">
    <source>
        <dbReference type="ARBA" id="ARBA00022729"/>
    </source>
</evidence>
<accession>A0A916ZE56</accession>
<keyword evidence="5" id="KW-0175">Coiled coil</keyword>
<dbReference type="RefSeq" id="WP_229750569.1">
    <property type="nucleotide sequence ID" value="NZ_BMHP01000004.1"/>
</dbReference>
<feature type="region of interest" description="Disordered" evidence="6">
    <location>
        <begin position="33"/>
        <end position="70"/>
    </location>
</feature>
<dbReference type="PANTHER" id="PTHR30532">
    <property type="entry name" value="IRON III DICITRATE-BINDING PERIPLASMIC PROTEIN"/>
    <property type="match status" value="1"/>
</dbReference>
<comment type="subcellular location">
    <subcellularLocation>
        <location evidence="1">Cell envelope</location>
    </subcellularLocation>
</comment>
<evidence type="ECO:0000256" key="7">
    <source>
        <dbReference type="SAM" id="SignalP"/>
    </source>
</evidence>
<protein>
    <submittedName>
        <fullName evidence="9">Ferrichrome ABC transporter substrate-binding protein</fullName>
    </submittedName>
</protein>
<evidence type="ECO:0000313" key="10">
    <source>
        <dbReference type="Proteomes" id="UP000612456"/>
    </source>
</evidence>
<evidence type="ECO:0000256" key="3">
    <source>
        <dbReference type="ARBA" id="ARBA00022448"/>
    </source>
</evidence>
<dbReference type="GO" id="GO:0030288">
    <property type="term" value="C:outer membrane-bounded periplasmic space"/>
    <property type="evidence" value="ECO:0007669"/>
    <property type="project" value="TreeGrafter"/>
</dbReference>
<dbReference type="SUPFAM" id="SSF53807">
    <property type="entry name" value="Helical backbone' metal receptor"/>
    <property type="match status" value="1"/>
</dbReference>
<evidence type="ECO:0000256" key="5">
    <source>
        <dbReference type="SAM" id="Coils"/>
    </source>
</evidence>
<keyword evidence="10" id="KW-1185">Reference proteome</keyword>
<reference evidence="9" key="2">
    <citation type="submission" date="2020-09" db="EMBL/GenBank/DDBJ databases">
        <authorList>
            <person name="Sun Q."/>
            <person name="Zhou Y."/>
        </authorList>
    </citation>
    <scope>NUCLEOTIDE SEQUENCE</scope>
    <source>
        <strain evidence="9">CGMCC 1.15178</strain>
    </source>
</reference>
<evidence type="ECO:0000313" key="9">
    <source>
        <dbReference type="EMBL" id="GGD89416.1"/>
    </source>
</evidence>
<dbReference type="EMBL" id="BMHP01000004">
    <property type="protein sequence ID" value="GGD89416.1"/>
    <property type="molecule type" value="Genomic_DNA"/>
</dbReference>
<dbReference type="InterPro" id="IPR002491">
    <property type="entry name" value="ABC_transptr_periplasmic_BD"/>
</dbReference>
<dbReference type="AlphaFoldDB" id="A0A916ZE56"/>
<reference evidence="9" key="1">
    <citation type="journal article" date="2014" name="Int. J. Syst. Evol. Microbiol.">
        <title>Complete genome sequence of Corynebacterium casei LMG S-19264T (=DSM 44701T), isolated from a smear-ripened cheese.</title>
        <authorList>
            <consortium name="US DOE Joint Genome Institute (JGI-PGF)"/>
            <person name="Walter F."/>
            <person name="Albersmeier A."/>
            <person name="Kalinowski J."/>
            <person name="Ruckert C."/>
        </authorList>
    </citation>
    <scope>NUCLEOTIDE SEQUENCE</scope>
    <source>
        <strain evidence="9">CGMCC 1.15178</strain>
    </source>
</reference>
<dbReference type="InterPro" id="IPR051313">
    <property type="entry name" value="Bact_iron-sidero_bind"/>
</dbReference>
<feature type="chain" id="PRO_5037916933" evidence="7">
    <location>
        <begin position="26"/>
        <end position="345"/>
    </location>
</feature>
<gene>
    <name evidence="9" type="ORF">GCM10010911_55040</name>
</gene>
<dbReference type="PROSITE" id="PS50983">
    <property type="entry name" value="FE_B12_PBP"/>
    <property type="match status" value="1"/>
</dbReference>
<keyword evidence="3" id="KW-0813">Transport</keyword>
<feature type="coiled-coil region" evidence="5">
    <location>
        <begin position="192"/>
        <end position="219"/>
    </location>
</feature>
<proteinExistence type="inferred from homology"/>
<comment type="caution">
    <text evidence="9">The sequence shown here is derived from an EMBL/GenBank/DDBJ whole genome shotgun (WGS) entry which is preliminary data.</text>
</comment>
<evidence type="ECO:0000256" key="1">
    <source>
        <dbReference type="ARBA" id="ARBA00004196"/>
    </source>
</evidence>
<comment type="similarity">
    <text evidence="2">Belongs to the bacterial solute-binding protein 8 family.</text>
</comment>
<evidence type="ECO:0000259" key="8">
    <source>
        <dbReference type="PROSITE" id="PS50983"/>
    </source>
</evidence>
<dbReference type="Gene3D" id="3.40.50.1980">
    <property type="entry name" value="Nitrogenase molybdenum iron protein domain"/>
    <property type="match status" value="2"/>
</dbReference>
<sequence length="345" mass="36761">MHAGKKNRFIILLISLMMLTLIAAACGNGNDNKSGSNNTGGSTSDNAGSTAGNTADANSSGTEPSTAERTMTDGLGHEVNIPANPERIIASYLEDYLVTLGVKPAAQWTVANGIQEYLQDTLKGIPTIPYDLPYEAVTSFNPDLIIIGGNGAVEGDKYTQYNKIAPTFVLGDEVNGDWRKALLKVGEVLGKSEEAQKALDEYNAKAADAKAKIQEATGGTKSAAAIWLVNKQFFVVSDKLSSGAVLYQDLGVAVPEAVKKLSESAAASWNPISLEALAQMDTDYIFLVNSDEETGSEALKDPLWKNIPAVASGNVFQFNRNSTWLYYGATANSKTIDHVLESIVK</sequence>
<evidence type="ECO:0000256" key="2">
    <source>
        <dbReference type="ARBA" id="ARBA00008814"/>
    </source>
</evidence>
<keyword evidence="4 7" id="KW-0732">Signal</keyword>
<dbReference type="PROSITE" id="PS51257">
    <property type="entry name" value="PROKAR_LIPOPROTEIN"/>
    <property type="match status" value="1"/>
</dbReference>
<dbReference type="Pfam" id="PF01497">
    <property type="entry name" value="Peripla_BP_2"/>
    <property type="match status" value="1"/>
</dbReference>
<evidence type="ECO:0000256" key="6">
    <source>
        <dbReference type="SAM" id="MobiDB-lite"/>
    </source>
</evidence>